<feature type="compositionally biased region" description="Low complexity" evidence="11">
    <location>
        <begin position="615"/>
        <end position="671"/>
    </location>
</feature>
<feature type="domain" description="C2H2-type" evidence="12">
    <location>
        <begin position="86"/>
        <end position="113"/>
    </location>
</feature>
<evidence type="ECO:0000256" key="1">
    <source>
        <dbReference type="ARBA" id="ARBA00004123"/>
    </source>
</evidence>
<feature type="compositionally biased region" description="Polar residues" evidence="11">
    <location>
        <begin position="679"/>
        <end position="688"/>
    </location>
</feature>
<dbReference type="InterPro" id="IPR013087">
    <property type="entry name" value="Znf_C2H2_type"/>
</dbReference>
<keyword evidence="7" id="KW-0539">Nucleus</keyword>
<evidence type="ECO:0000256" key="7">
    <source>
        <dbReference type="ARBA" id="ARBA00023242"/>
    </source>
</evidence>
<keyword evidence="6" id="KW-0862">Zinc</keyword>
<keyword evidence="3" id="KW-0479">Metal-binding</keyword>
<evidence type="ECO:0000256" key="6">
    <source>
        <dbReference type="ARBA" id="ARBA00022833"/>
    </source>
</evidence>
<evidence type="ECO:0000256" key="4">
    <source>
        <dbReference type="ARBA" id="ARBA00022737"/>
    </source>
</evidence>
<feature type="compositionally biased region" description="Low complexity" evidence="11">
    <location>
        <begin position="166"/>
        <end position="194"/>
    </location>
</feature>
<evidence type="ECO:0000256" key="3">
    <source>
        <dbReference type="ARBA" id="ARBA00022723"/>
    </source>
</evidence>
<feature type="domain" description="C2H2-type" evidence="12">
    <location>
        <begin position="56"/>
        <end position="85"/>
    </location>
</feature>
<feature type="region of interest" description="Disordered" evidence="11">
    <location>
        <begin position="736"/>
        <end position="901"/>
    </location>
</feature>
<dbReference type="Gene3D" id="3.30.160.60">
    <property type="entry name" value="Classic Zinc Finger"/>
    <property type="match status" value="2"/>
</dbReference>
<gene>
    <name evidence="13" type="primary">pacC</name>
</gene>
<dbReference type="GO" id="GO:0045944">
    <property type="term" value="P:positive regulation of transcription by RNA polymerase II"/>
    <property type="evidence" value="ECO:0007669"/>
    <property type="project" value="TreeGrafter"/>
</dbReference>
<feature type="compositionally biased region" description="Basic and acidic residues" evidence="11">
    <location>
        <begin position="818"/>
        <end position="830"/>
    </location>
</feature>
<dbReference type="PANTHER" id="PTHR47257:SF1">
    <property type="entry name" value="PH-RESPONSE TRANSCRIPTION FACTOR PACC_RIM101"/>
    <property type="match status" value="1"/>
</dbReference>
<feature type="region of interest" description="Disordered" evidence="11">
    <location>
        <begin position="109"/>
        <end position="196"/>
    </location>
</feature>
<keyword evidence="2" id="KW-0678">Repressor</keyword>
<dbReference type="FunFam" id="3.30.160.60:FF:002343">
    <property type="entry name" value="Zinc finger protein 33A"/>
    <property type="match status" value="1"/>
</dbReference>
<evidence type="ECO:0000256" key="8">
    <source>
        <dbReference type="ARBA" id="ARBA00038089"/>
    </source>
</evidence>
<feature type="compositionally biased region" description="Low complexity" evidence="11">
    <location>
        <begin position="831"/>
        <end position="847"/>
    </location>
</feature>
<feature type="region of interest" description="Disordered" evidence="11">
    <location>
        <begin position="417"/>
        <end position="436"/>
    </location>
</feature>
<feature type="region of interest" description="Disordered" evidence="11">
    <location>
        <begin position="1009"/>
        <end position="1033"/>
    </location>
</feature>
<evidence type="ECO:0000256" key="9">
    <source>
        <dbReference type="PROSITE-ProRule" id="PRU00042"/>
    </source>
</evidence>
<dbReference type="PROSITE" id="PS50157">
    <property type="entry name" value="ZINC_FINGER_C2H2_2"/>
    <property type="match status" value="2"/>
</dbReference>
<keyword evidence="5 9" id="KW-0863">Zinc-finger</keyword>
<evidence type="ECO:0000256" key="2">
    <source>
        <dbReference type="ARBA" id="ARBA00022491"/>
    </source>
</evidence>
<feature type="compositionally biased region" description="Polar residues" evidence="11">
    <location>
        <begin position="349"/>
        <end position="361"/>
    </location>
</feature>
<feature type="region of interest" description="Disordered" evidence="11">
    <location>
        <begin position="609"/>
        <end position="688"/>
    </location>
</feature>
<feature type="region of interest" description="Disordered" evidence="11">
    <location>
        <begin position="342"/>
        <end position="361"/>
    </location>
</feature>
<evidence type="ECO:0000256" key="10">
    <source>
        <dbReference type="SAM" id="Coils"/>
    </source>
</evidence>
<dbReference type="AlphaFoldDB" id="A0A1I9Q725"/>
<evidence type="ECO:0000259" key="12">
    <source>
        <dbReference type="PROSITE" id="PS50157"/>
    </source>
</evidence>
<feature type="compositionally biased region" description="Low complexity" evidence="11">
    <location>
        <begin position="417"/>
        <end position="428"/>
    </location>
</feature>
<accession>A0A1I9Q725</accession>
<evidence type="ECO:0000313" key="13">
    <source>
        <dbReference type="EMBL" id="AOR51701.1"/>
    </source>
</evidence>
<dbReference type="PANTHER" id="PTHR47257">
    <property type="entry name" value="PH-RESPONSE TRANSCRIPTION FACTOR PACC/RIM101"/>
    <property type="match status" value="1"/>
</dbReference>
<protein>
    <submittedName>
        <fullName evidence="13">PacC</fullName>
    </submittedName>
</protein>
<keyword evidence="4" id="KW-0677">Repeat</keyword>
<feature type="compositionally biased region" description="Low complexity" evidence="11">
    <location>
        <begin position="948"/>
        <end position="962"/>
    </location>
</feature>
<comment type="similarity">
    <text evidence="8">Belongs to the pacC/RIM101 family.</text>
</comment>
<feature type="region of interest" description="Disordered" evidence="11">
    <location>
        <begin position="560"/>
        <end position="583"/>
    </location>
</feature>
<feature type="compositionally biased region" description="Low complexity" evidence="11">
    <location>
        <begin position="808"/>
        <end position="817"/>
    </location>
</feature>
<dbReference type="InterPro" id="IPR050806">
    <property type="entry name" value="pacC/RIM101"/>
</dbReference>
<feature type="compositionally biased region" description="Polar residues" evidence="11">
    <location>
        <begin position="565"/>
        <end position="583"/>
    </location>
</feature>
<dbReference type="SMART" id="SM00355">
    <property type="entry name" value="ZnF_C2H2"/>
    <property type="match status" value="3"/>
</dbReference>
<proteinExistence type="evidence at transcript level"/>
<sequence>MQQQQSQAHTQTQQQQEDTHLCLWVGCTKIAPDPETLYNHLCNDHIGRKSTQNLCLTCHWKGCEITCAKRDHITSHLRVHTPLKPHSCAICNKTFKRPQDLKKHERIHTQEHHTVHKYSKAAVADDPDFGSSAKERRSSAGSASSRRPSLEKKKRLSEDPQQPDFSSPSSSSLSPNSASTSSLTTPPPLDGLSSMNAYPQIPNQVYPFAQNLYPSTGPGSLSQGPLVHPFNQNYLRSDSHPFATHGYGGAHGQQPQSLGQKRGLEFDGFFDDVKKRRVEPTYDQNMALRLEELSRNLTSNQHGGASVSTGLPANASYLVQSQLKSLSGTNGALPSYVPSYHSSEPHALNRTSQHKSLQSQQPISTNLNQTNQNYLDLFSQAPPSLIPEFRNEEEVAQTNTFLFNLLVGAMAVQGQNGNNQYQQQQHQQPALVGGPRPEEDAKNVLGAQQFDPALLAELGLTGMPGLDPGVLNADMQLQHQIENHRLQLQMLQQQQQSLHQRQTLNNQPQRQQMMYPSLSDLNLYPQNLDQQQQQQQQQQSYSSLYPQQPTIRVGSDAHRPIAHLPSNQNRSGSAPTAISRGTNQTGLGMQTLLQNAPLFQTATHLNADSPRAAESSYDSTDSSSLNSSPHLSHQASLQHRSSGYQSSSSSDAFSNHTAFSPPSSHGLSPLSIVGEGVTAGSSPEDSSTLFDGITHPALSFSSLAKPRGASVSVGLVPSWGGDLRSYRAMEPLQAGAPLSTSKVDEHERKSIKKQSKTEDEQDSAEERSPSDVAMKGGPFGYPEAESLKLPSINNPDLLPPYRPRQHSIDSSAASSDATAHHDGSSRDGSHSRSASPASPSSRASTPSFDAGRRSTTAYSDLRSTISKSSTPPPLASLSSTSKTKQSSPRTQTLPSISSIYPSFSRIPAQSERVSIAPMDTRPLKDIHLRRPSGTEDIVGGLNTLRLAASSSSSTQASPITISRPLNEDETTQSQSTLSGAGLEAGKHIELIKALLVGINQKWRAVVEEQGEEGKKDGEQEMELLDEKRAEVAV</sequence>
<dbReference type="PROSITE" id="PS00028">
    <property type="entry name" value="ZINC_FINGER_C2H2_1"/>
    <property type="match status" value="2"/>
</dbReference>
<feature type="compositionally biased region" description="Basic and acidic residues" evidence="11">
    <location>
        <begin position="1011"/>
        <end position="1033"/>
    </location>
</feature>
<dbReference type="InterPro" id="IPR036236">
    <property type="entry name" value="Znf_C2H2_sf"/>
</dbReference>
<feature type="compositionally biased region" description="Polar residues" evidence="11">
    <location>
        <begin position="853"/>
        <end position="865"/>
    </location>
</feature>
<dbReference type="EMBL" id="KX517877">
    <property type="protein sequence ID" value="AOR51701.1"/>
    <property type="molecule type" value="mRNA"/>
</dbReference>
<dbReference type="GO" id="GO:0008270">
    <property type="term" value="F:zinc ion binding"/>
    <property type="evidence" value="ECO:0007669"/>
    <property type="project" value="UniProtKB-KW"/>
</dbReference>
<dbReference type="GO" id="GO:0005634">
    <property type="term" value="C:nucleus"/>
    <property type="evidence" value="ECO:0007669"/>
    <property type="project" value="UniProtKB-SubCell"/>
</dbReference>
<feature type="coiled-coil region" evidence="10">
    <location>
        <begin position="474"/>
        <end position="501"/>
    </location>
</feature>
<organism evidence="13">
    <name type="scientific">Phaffia rhodozyma</name>
    <name type="common">Yeast</name>
    <name type="synonym">Xanthophyllomyces dendrorhous</name>
    <dbReference type="NCBI Taxonomy" id="264483"/>
    <lineage>
        <taxon>Eukaryota</taxon>
        <taxon>Fungi</taxon>
        <taxon>Dikarya</taxon>
        <taxon>Basidiomycota</taxon>
        <taxon>Agaricomycotina</taxon>
        <taxon>Tremellomycetes</taxon>
        <taxon>Cystofilobasidiales</taxon>
        <taxon>Mrakiaceae</taxon>
        <taxon>Phaffia</taxon>
    </lineage>
</organism>
<comment type="subcellular location">
    <subcellularLocation>
        <location evidence="1">Nucleus</location>
    </subcellularLocation>
</comment>
<name>A0A1I9Q725_PHARH</name>
<feature type="region of interest" description="Disordered" evidence="11">
    <location>
        <begin position="948"/>
        <end position="978"/>
    </location>
</feature>
<reference evidence="13" key="1">
    <citation type="journal article" date="2016" name="Microb. Cell Fact.">
        <title>Regulation of carotenogenesis in the red yeast Xanthophyllomyces dendrorhous: the role of the transcriptional co-repressor complex Cyc8-Tup1 involved in catabolic repression.</title>
        <authorList>
            <person name="Cordova P."/>
            <person name="Alcaino J."/>
            <person name="Bravo N."/>
            <person name="Barahona S."/>
            <person name="Sepulveda D."/>
            <person name="Fernandez-Lobato M."/>
            <person name="Baeza M."/>
            <person name="Cifuentes V."/>
        </authorList>
    </citation>
    <scope>NUCLEOTIDE SEQUENCE</scope>
    <source>
        <strain evidence="13">UCD 67-385</strain>
    </source>
</reference>
<keyword evidence="10" id="KW-0175">Coiled coil</keyword>
<evidence type="ECO:0000256" key="5">
    <source>
        <dbReference type="ARBA" id="ARBA00022771"/>
    </source>
</evidence>
<feature type="compositionally biased region" description="Low complexity" evidence="11">
    <location>
        <begin position="875"/>
        <end position="892"/>
    </location>
</feature>
<evidence type="ECO:0000256" key="11">
    <source>
        <dbReference type="SAM" id="MobiDB-lite"/>
    </source>
</evidence>
<dbReference type="SUPFAM" id="SSF57667">
    <property type="entry name" value="beta-beta-alpha zinc fingers"/>
    <property type="match status" value="1"/>
</dbReference>